<dbReference type="Pfam" id="PF02518">
    <property type="entry name" value="HATPase_c"/>
    <property type="match status" value="1"/>
</dbReference>
<dbReference type="Gene3D" id="3.30.565.10">
    <property type="entry name" value="Histidine kinase-like ATPase, C-terminal domain"/>
    <property type="match status" value="1"/>
</dbReference>
<dbReference type="InterPro" id="IPR003661">
    <property type="entry name" value="HisK_dim/P_dom"/>
</dbReference>
<dbReference type="Gene3D" id="1.10.287.130">
    <property type="match status" value="1"/>
</dbReference>
<proteinExistence type="predicted"/>
<dbReference type="Proteomes" id="UP000193427">
    <property type="component" value="Chromosome"/>
</dbReference>
<keyword evidence="5 6" id="KW-0418">Kinase</keyword>
<dbReference type="EC" id="2.7.13.3" evidence="2"/>
<dbReference type="InterPro" id="IPR001789">
    <property type="entry name" value="Sig_transdc_resp-reg_receiver"/>
</dbReference>
<sequence>MPMASLFPRLPSEPPLDLSSRRRLLESMASRGSSEVAALVIPGFLVWAMSRYGSVASMLAWWAGFALFTLVLIDRRRRFRADLAARGDAAADRWEPVFQRLAVLNGLCWTMPVFLTLRVPSYEFKLLLYLVIAAVIASAATFLAPLPGVFFRFFAACFGPLVVAVVWMFPTRWPFILPLTLLYGVVICRHAGGTRRFVWQQFALERERAELAERYRGARDRAEHALAEKDRFLSTASHDLRQPVHAMGMLVEAALARNQDEGLAPVLQDVRRAARSLTGMFDALLDLSRIEAGTSAASRVAVPVRELFDDAATVFGGDAAARGLVVRRHLPRRHEAAVAGDPTLVRQVVFNLLQNALRYTQRGGVLLGVRSRADQWRIEVWDTGSGVAAEDRGRIYSPFFRGPEARSRVTTGHGLGLAVVARSAELMSAGYGFSSEPGRGSCFWIELPKTEAVPPPAATGVYGRVRSLAGRCLLVEDDPQVGPAWLGLLATWGATARLARDRAQALQCLDAGFDPDVILCDQRLAGGDSGFDVLKTLLARCPRAHGAMVSGELDTPELTEAEDEGYLVFRKPVEPDVLHAVLSRWLPTAPSPGDSGPGA</sequence>
<evidence type="ECO:0000256" key="1">
    <source>
        <dbReference type="ARBA" id="ARBA00000085"/>
    </source>
</evidence>
<dbReference type="GO" id="GO:0005886">
    <property type="term" value="C:plasma membrane"/>
    <property type="evidence" value="ECO:0007669"/>
    <property type="project" value="TreeGrafter"/>
</dbReference>
<reference evidence="6 7" key="1">
    <citation type="submission" date="2016-04" db="EMBL/GenBank/DDBJ databases">
        <title>Complete genome sequence of natural rubber-degrading, novel Gram-negative bacterium, Rhizobacter gummiphilus strain NS21.</title>
        <authorList>
            <person name="Tabata M."/>
            <person name="Kasai D."/>
            <person name="Fukuda M."/>
        </authorList>
    </citation>
    <scope>NUCLEOTIDE SEQUENCE [LARGE SCALE GENOMIC DNA]</scope>
    <source>
        <strain evidence="6 7">NS21</strain>
    </source>
</reference>
<keyword evidence="3" id="KW-0597">Phosphoprotein</keyword>
<dbReference type="Pfam" id="PF00072">
    <property type="entry name" value="Response_reg"/>
    <property type="match status" value="1"/>
</dbReference>
<dbReference type="SMART" id="SM00387">
    <property type="entry name" value="HATPase_c"/>
    <property type="match status" value="1"/>
</dbReference>
<dbReference type="PRINTS" id="PR00344">
    <property type="entry name" value="BCTRLSENSOR"/>
</dbReference>
<name>A0A1W6L2S8_9BURK</name>
<dbReference type="Pfam" id="PF00512">
    <property type="entry name" value="HisKA"/>
    <property type="match status" value="1"/>
</dbReference>
<dbReference type="SMART" id="SM00448">
    <property type="entry name" value="REC"/>
    <property type="match status" value="1"/>
</dbReference>
<dbReference type="PROSITE" id="PS50110">
    <property type="entry name" value="RESPONSE_REGULATORY"/>
    <property type="match status" value="1"/>
</dbReference>
<evidence type="ECO:0000313" key="6">
    <source>
        <dbReference type="EMBL" id="ARN18605.1"/>
    </source>
</evidence>
<dbReference type="GO" id="GO:0000155">
    <property type="term" value="F:phosphorelay sensor kinase activity"/>
    <property type="evidence" value="ECO:0007669"/>
    <property type="project" value="InterPro"/>
</dbReference>
<evidence type="ECO:0000256" key="4">
    <source>
        <dbReference type="ARBA" id="ARBA00022679"/>
    </source>
</evidence>
<evidence type="ECO:0000256" key="3">
    <source>
        <dbReference type="ARBA" id="ARBA00022553"/>
    </source>
</evidence>
<dbReference type="SUPFAM" id="SSF55874">
    <property type="entry name" value="ATPase domain of HSP90 chaperone/DNA topoisomerase II/histidine kinase"/>
    <property type="match status" value="1"/>
</dbReference>
<dbReference type="InterPro" id="IPR036890">
    <property type="entry name" value="HATPase_C_sf"/>
</dbReference>
<dbReference type="OrthoDB" id="6114847at2"/>
<dbReference type="CDD" id="cd00156">
    <property type="entry name" value="REC"/>
    <property type="match status" value="1"/>
</dbReference>
<evidence type="ECO:0000256" key="5">
    <source>
        <dbReference type="ARBA" id="ARBA00022777"/>
    </source>
</evidence>
<dbReference type="PROSITE" id="PS50109">
    <property type="entry name" value="HIS_KIN"/>
    <property type="match status" value="1"/>
</dbReference>
<dbReference type="InterPro" id="IPR036097">
    <property type="entry name" value="HisK_dim/P_sf"/>
</dbReference>
<protein>
    <recommendedName>
        <fullName evidence="2">histidine kinase</fullName>
        <ecNumber evidence="2">2.7.13.3</ecNumber>
    </recommendedName>
</protein>
<dbReference type="SUPFAM" id="SSF47384">
    <property type="entry name" value="Homodimeric domain of signal transducing histidine kinase"/>
    <property type="match status" value="1"/>
</dbReference>
<comment type="catalytic activity">
    <reaction evidence="1">
        <text>ATP + protein L-histidine = ADP + protein N-phospho-L-histidine.</text>
        <dbReference type="EC" id="2.7.13.3"/>
    </reaction>
</comment>
<dbReference type="SMART" id="SM00388">
    <property type="entry name" value="HisKA"/>
    <property type="match status" value="1"/>
</dbReference>
<dbReference type="KEGG" id="rgu:A4W93_00995"/>
<dbReference type="PANTHER" id="PTHR43047:SF9">
    <property type="entry name" value="HISTIDINE KINASE"/>
    <property type="match status" value="1"/>
</dbReference>
<dbReference type="Gene3D" id="3.40.50.2300">
    <property type="match status" value="1"/>
</dbReference>
<gene>
    <name evidence="6" type="ORF">A4W93_00995</name>
</gene>
<dbReference type="RefSeq" id="WP_157131563.1">
    <property type="nucleotide sequence ID" value="NZ_BSPR01000010.1"/>
</dbReference>
<dbReference type="SUPFAM" id="SSF52172">
    <property type="entry name" value="CheY-like"/>
    <property type="match status" value="1"/>
</dbReference>
<dbReference type="GO" id="GO:0009927">
    <property type="term" value="F:histidine phosphotransfer kinase activity"/>
    <property type="evidence" value="ECO:0007669"/>
    <property type="project" value="TreeGrafter"/>
</dbReference>
<keyword evidence="7" id="KW-1185">Reference proteome</keyword>
<dbReference type="CDD" id="cd00082">
    <property type="entry name" value="HisKA"/>
    <property type="match status" value="1"/>
</dbReference>
<dbReference type="InterPro" id="IPR004358">
    <property type="entry name" value="Sig_transdc_His_kin-like_C"/>
</dbReference>
<keyword evidence="4" id="KW-0808">Transferase</keyword>
<organism evidence="6 7">
    <name type="scientific">Piscinibacter gummiphilus</name>
    <dbReference type="NCBI Taxonomy" id="946333"/>
    <lineage>
        <taxon>Bacteria</taxon>
        <taxon>Pseudomonadati</taxon>
        <taxon>Pseudomonadota</taxon>
        <taxon>Betaproteobacteria</taxon>
        <taxon>Burkholderiales</taxon>
        <taxon>Sphaerotilaceae</taxon>
        <taxon>Piscinibacter</taxon>
    </lineage>
</organism>
<dbReference type="PANTHER" id="PTHR43047">
    <property type="entry name" value="TWO-COMPONENT HISTIDINE PROTEIN KINASE"/>
    <property type="match status" value="1"/>
</dbReference>
<dbReference type="STRING" id="946333.A4W93_00995"/>
<dbReference type="InterPro" id="IPR003594">
    <property type="entry name" value="HATPase_dom"/>
</dbReference>
<evidence type="ECO:0000313" key="7">
    <source>
        <dbReference type="Proteomes" id="UP000193427"/>
    </source>
</evidence>
<dbReference type="InterPro" id="IPR005467">
    <property type="entry name" value="His_kinase_dom"/>
</dbReference>
<dbReference type="InterPro" id="IPR011006">
    <property type="entry name" value="CheY-like_superfamily"/>
</dbReference>
<accession>A0A1W6L2S8</accession>
<dbReference type="EMBL" id="CP015118">
    <property type="protein sequence ID" value="ARN18605.1"/>
    <property type="molecule type" value="Genomic_DNA"/>
</dbReference>
<evidence type="ECO:0000256" key="2">
    <source>
        <dbReference type="ARBA" id="ARBA00012438"/>
    </source>
</evidence>
<dbReference type="AlphaFoldDB" id="A0A1W6L2S8"/>